<evidence type="ECO:0000259" key="2">
    <source>
        <dbReference type="PROSITE" id="PS50202"/>
    </source>
</evidence>
<keyword evidence="1" id="KW-0206">Cytoskeleton</keyword>
<keyword evidence="1" id="KW-0963">Cytoplasm</keyword>
<dbReference type="InterPro" id="IPR013783">
    <property type="entry name" value="Ig-like_fold"/>
</dbReference>
<protein>
    <recommendedName>
        <fullName evidence="1">Major sperm protein</fullName>
    </recommendedName>
</protein>
<evidence type="ECO:0000313" key="4">
    <source>
        <dbReference type="WBParaSite" id="ALUE_0000284601-mRNA-1"/>
    </source>
</evidence>
<comment type="function">
    <text evidence="1">Central component in molecular interactions underlying sperm crawling. Forms an extensive filament system that extends from sperm villipoda, along the leading edge of the pseudopod.</text>
</comment>
<dbReference type="Gene3D" id="2.60.40.10">
    <property type="entry name" value="Immunoglobulins"/>
    <property type="match status" value="1"/>
</dbReference>
<dbReference type="InterPro" id="IPR000535">
    <property type="entry name" value="MSP_dom"/>
</dbReference>
<dbReference type="SUPFAM" id="SSF49354">
    <property type="entry name" value="PapD-like"/>
    <property type="match status" value="1"/>
</dbReference>
<dbReference type="InterPro" id="IPR051774">
    <property type="entry name" value="Sperm-specific_class_P"/>
</dbReference>
<proteinExistence type="predicted"/>
<dbReference type="PROSITE" id="PS50202">
    <property type="entry name" value="MSP"/>
    <property type="match status" value="1"/>
</dbReference>
<name>A0A0M3HMR3_ASCLU</name>
<accession>A0A0M3HMR3</accession>
<dbReference type="WBParaSite" id="ALUE_0000284601-mRNA-1">
    <property type="protein sequence ID" value="ALUE_0000284601-mRNA-1"/>
    <property type="gene ID" value="ALUE_0000284601"/>
</dbReference>
<feature type="domain" description="MSP" evidence="2">
    <location>
        <begin position="18"/>
        <end position="125"/>
    </location>
</feature>
<keyword evidence="3" id="KW-1185">Reference proteome</keyword>
<dbReference type="AlphaFoldDB" id="A0A0M3HMR3"/>
<organism evidence="3 4">
    <name type="scientific">Ascaris lumbricoides</name>
    <name type="common">Giant roundworm</name>
    <dbReference type="NCBI Taxonomy" id="6252"/>
    <lineage>
        <taxon>Eukaryota</taxon>
        <taxon>Metazoa</taxon>
        <taxon>Ecdysozoa</taxon>
        <taxon>Nematoda</taxon>
        <taxon>Chromadorea</taxon>
        <taxon>Rhabditida</taxon>
        <taxon>Spirurina</taxon>
        <taxon>Ascaridomorpha</taxon>
        <taxon>Ascaridoidea</taxon>
        <taxon>Ascarididae</taxon>
        <taxon>Ascaris</taxon>
    </lineage>
</organism>
<dbReference type="InterPro" id="IPR008962">
    <property type="entry name" value="PapD-like_sf"/>
</dbReference>
<reference evidence="4" key="1">
    <citation type="submission" date="2016-05" db="UniProtKB">
        <authorList>
            <consortium name="WormBaseParasite"/>
        </authorList>
    </citation>
    <scope>IDENTIFICATION</scope>
</reference>
<dbReference type="Pfam" id="PF00635">
    <property type="entry name" value="Motile_Sperm"/>
    <property type="match status" value="1"/>
</dbReference>
<dbReference type="Proteomes" id="UP000036681">
    <property type="component" value="Unplaced"/>
</dbReference>
<dbReference type="PANTHER" id="PTHR22947:SF11">
    <property type="entry name" value="MAJOR SPERM PROTEIN"/>
    <property type="match status" value="1"/>
</dbReference>
<evidence type="ECO:0000256" key="1">
    <source>
        <dbReference type="RuleBase" id="RU003425"/>
    </source>
</evidence>
<dbReference type="PANTHER" id="PTHR22947">
    <property type="entry name" value="MAJOR SPERM PROTEIN"/>
    <property type="match status" value="1"/>
</dbReference>
<evidence type="ECO:0000313" key="3">
    <source>
        <dbReference type="Proteomes" id="UP000036681"/>
    </source>
</evidence>
<sequence>MAVSKRIRPPPPPPNHIALQVYPPIAEFITIGGATKHVLTNNGASRLVIKIKCSNNRLYKVSPVYSFLDAGASRDLEICRKEGSARNDKLLIVYKEARSDETDPRVAFTAETITDRLVLPLLVVS</sequence>